<feature type="transmembrane region" description="Helical" evidence="1">
    <location>
        <begin position="127"/>
        <end position="147"/>
    </location>
</feature>
<feature type="transmembrane region" description="Helical" evidence="1">
    <location>
        <begin position="245"/>
        <end position="265"/>
    </location>
</feature>
<gene>
    <name evidence="2" type="ORF">GCM10023095_24020</name>
</gene>
<protein>
    <submittedName>
        <fullName evidence="2">Membrane protein</fullName>
    </submittedName>
</protein>
<feature type="transmembrane region" description="Helical" evidence="1">
    <location>
        <begin position="327"/>
        <end position="349"/>
    </location>
</feature>
<keyword evidence="1" id="KW-0472">Membrane</keyword>
<name>A0ABP8QG50_9GAMM</name>
<dbReference type="Proteomes" id="UP001501321">
    <property type="component" value="Unassembled WGS sequence"/>
</dbReference>
<comment type="caution">
    <text evidence="2">The sequence shown here is derived from an EMBL/GenBank/DDBJ whole genome shotgun (WGS) entry which is preliminary data.</text>
</comment>
<evidence type="ECO:0000313" key="3">
    <source>
        <dbReference type="Proteomes" id="UP001501321"/>
    </source>
</evidence>
<feature type="transmembrane region" description="Helical" evidence="1">
    <location>
        <begin position="369"/>
        <end position="391"/>
    </location>
</feature>
<accession>A0ABP8QG50</accession>
<reference evidence="3" key="1">
    <citation type="journal article" date="2019" name="Int. J. Syst. Evol. Microbiol.">
        <title>The Global Catalogue of Microorganisms (GCM) 10K type strain sequencing project: providing services to taxonomists for standard genome sequencing and annotation.</title>
        <authorList>
            <consortium name="The Broad Institute Genomics Platform"/>
            <consortium name="The Broad Institute Genome Sequencing Center for Infectious Disease"/>
            <person name="Wu L."/>
            <person name="Ma J."/>
        </authorList>
    </citation>
    <scope>NUCLEOTIDE SEQUENCE [LARGE SCALE GENOMIC DNA]</scope>
    <source>
        <strain evidence="3">JCM 32226</strain>
    </source>
</reference>
<keyword evidence="1" id="KW-0812">Transmembrane</keyword>
<dbReference type="EMBL" id="BAABFC010000016">
    <property type="protein sequence ID" value="GAA4501204.1"/>
    <property type="molecule type" value="Genomic_DNA"/>
</dbReference>
<proteinExistence type="predicted"/>
<keyword evidence="1" id="KW-1133">Transmembrane helix</keyword>
<feature type="transmembrane region" description="Helical" evidence="1">
    <location>
        <begin position="302"/>
        <end position="320"/>
    </location>
</feature>
<keyword evidence="3" id="KW-1185">Reference proteome</keyword>
<feature type="transmembrane region" description="Helical" evidence="1">
    <location>
        <begin position="21"/>
        <end position="43"/>
    </location>
</feature>
<evidence type="ECO:0000313" key="2">
    <source>
        <dbReference type="EMBL" id="GAA4501204.1"/>
    </source>
</evidence>
<organism evidence="2 3">
    <name type="scientific">Pseudaeromonas paramecii</name>
    <dbReference type="NCBI Taxonomy" id="2138166"/>
    <lineage>
        <taxon>Bacteria</taxon>
        <taxon>Pseudomonadati</taxon>
        <taxon>Pseudomonadota</taxon>
        <taxon>Gammaproteobacteria</taxon>
        <taxon>Aeromonadales</taxon>
        <taxon>Aeromonadaceae</taxon>
        <taxon>Pseudaeromonas</taxon>
    </lineage>
</organism>
<sequence length="396" mass="45233">MTRSDTVSIRHMPLHIGRRDWLLMLLAFVLSRVLFYAIGYFGAMHYNVETDLVDPIQQGLLDSVEVEIPQIFCQFDCSWFLGIGDVGYDPYPFGMTTGHGSNWAFFPLFPMLGHALGALLGIGTLKAFYLIANLSFMTALPLFFLCLRQLGLSLELSRFGVLLLAFSPYSVYFIAPYTEAPFLAMMLALFLFGYRHQWLGVAIAGILMAATRNLGVMVVFPVLVLAVQEYGWRELLRFGDRGLRVLLTLWCIPLALFSFMLYMHFHVGDAFAFKHIQLAWGRILDNPFEYWWDGFETGGRKYYLSVVILLGWLLNGYLFWQKRYGEALFMLICIFVPLMTSTNAIPRYLFALYPTMLALVLLVRNKPLLRPLMLACSAMLAGYFVVAWVNAKFFVT</sequence>
<evidence type="ECO:0000256" key="1">
    <source>
        <dbReference type="SAM" id="Phobius"/>
    </source>
</evidence>